<organism evidence="3 4">
    <name type="scientific">Ilumatobacter fluminis</name>
    <dbReference type="NCBI Taxonomy" id="467091"/>
    <lineage>
        <taxon>Bacteria</taxon>
        <taxon>Bacillati</taxon>
        <taxon>Actinomycetota</taxon>
        <taxon>Acidimicrobiia</taxon>
        <taxon>Acidimicrobiales</taxon>
        <taxon>Ilumatobacteraceae</taxon>
        <taxon>Ilumatobacter</taxon>
    </lineage>
</organism>
<evidence type="ECO:0000259" key="2">
    <source>
        <dbReference type="Pfam" id="PF08240"/>
    </source>
</evidence>
<feature type="domain" description="Alcohol dehydrogenase-like C-terminal" evidence="1">
    <location>
        <begin position="160"/>
        <end position="273"/>
    </location>
</feature>
<feature type="domain" description="Alcohol dehydrogenase-like N-terminal" evidence="2">
    <location>
        <begin position="30"/>
        <end position="116"/>
    </location>
</feature>
<dbReference type="SUPFAM" id="SSF51735">
    <property type="entry name" value="NAD(P)-binding Rossmann-fold domains"/>
    <property type="match status" value="1"/>
</dbReference>
<dbReference type="EMBL" id="SOAU01000001">
    <property type="protein sequence ID" value="TDT18612.1"/>
    <property type="molecule type" value="Genomic_DNA"/>
</dbReference>
<name>A0A4R7I4K4_9ACTN</name>
<dbReference type="SUPFAM" id="SSF50129">
    <property type="entry name" value="GroES-like"/>
    <property type="match status" value="1"/>
</dbReference>
<evidence type="ECO:0000313" key="4">
    <source>
        <dbReference type="Proteomes" id="UP000294558"/>
    </source>
</evidence>
<dbReference type="PANTHER" id="PTHR43677:SF1">
    <property type="entry name" value="ACRYLYL-COA REDUCTASE ACUI-RELATED"/>
    <property type="match status" value="1"/>
</dbReference>
<evidence type="ECO:0000259" key="1">
    <source>
        <dbReference type="Pfam" id="PF00107"/>
    </source>
</evidence>
<dbReference type="InterPro" id="IPR011032">
    <property type="entry name" value="GroES-like_sf"/>
</dbReference>
<dbReference type="GO" id="GO:0043957">
    <property type="term" value="F:acryloyl-CoA reductase (NADPH) activity"/>
    <property type="evidence" value="ECO:0007669"/>
    <property type="project" value="TreeGrafter"/>
</dbReference>
<keyword evidence="4" id="KW-1185">Reference proteome</keyword>
<dbReference type="InterPro" id="IPR013149">
    <property type="entry name" value="ADH-like_C"/>
</dbReference>
<dbReference type="Gene3D" id="3.40.50.720">
    <property type="entry name" value="NAD(P)-binding Rossmann-like Domain"/>
    <property type="match status" value="1"/>
</dbReference>
<protein>
    <submittedName>
        <fullName evidence="3">Putative YhdH/YhfP family quinone oxidoreductase</fullName>
    </submittedName>
</protein>
<dbReference type="Pfam" id="PF08240">
    <property type="entry name" value="ADH_N"/>
    <property type="match status" value="1"/>
</dbReference>
<accession>A0A4R7I4K4</accession>
<comment type="caution">
    <text evidence="3">The sequence shown here is derived from an EMBL/GenBank/DDBJ whole genome shotgun (WGS) entry which is preliminary data.</text>
</comment>
<gene>
    <name evidence="3" type="ORF">BDK89_4240</name>
</gene>
<dbReference type="InterPro" id="IPR036291">
    <property type="entry name" value="NAD(P)-bd_dom_sf"/>
</dbReference>
<sequence>MTEFRGFQAVTDGEAVERGVTTLTTDDLPDDGVLVEVHWSSVNYKDGLASTPTGKVARISPIVPGVDLSGVLLEDAPGMPAGTEVIAHGYGIGVSRHGGYAELARVPADWLVALPDGLSLRDSMVVGTGGFTAALSVIALQDHGVTPDAGPVLVTGATGGVGSTAVDILSNLGYEVVASSGKADAADFLRGLGASDVIDRAEFSEESKRPLESTRWAGAVDCVGGVTLANVLKQVHYGGSVAASGLTGGPGLPTTVLPFILRGVNLLGIDSVEMDIARRRAAWARIGSDLKPSNLDAIGHDVTLDDLDTVLTDILAGKAKGRSVVALR</sequence>
<dbReference type="InterPro" id="IPR014188">
    <property type="entry name" value="Acrylyl-CoA_reductase_AcuI"/>
</dbReference>
<proteinExistence type="predicted"/>
<evidence type="ECO:0000313" key="3">
    <source>
        <dbReference type="EMBL" id="TDT18612.1"/>
    </source>
</evidence>
<dbReference type="NCBIfam" id="TIGR02823">
    <property type="entry name" value="oxido_YhdH"/>
    <property type="match status" value="1"/>
</dbReference>
<dbReference type="InterPro" id="IPR051397">
    <property type="entry name" value="Zn-ADH-like_protein"/>
</dbReference>
<dbReference type="OrthoDB" id="9782155at2"/>
<dbReference type="PANTHER" id="PTHR43677">
    <property type="entry name" value="SHORT-CHAIN DEHYDROGENASE/REDUCTASE"/>
    <property type="match status" value="1"/>
</dbReference>
<reference evidence="3 4" key="1">
    <citation type="submission" date="2019-03" db="EMBL/GenBank/DDBJ databases">
        <title>Sequencing the genomes of 1000 actinobacteria strains.</title>
        <authorList>
            <person name="Klenk H.-P."/>
        </authorList>
    </citation>
    <scope>NUCLEOTIDE SEQUENCE [LARGE SCALE GENOMIC DNA]</scope>
    <source>
        <strain evidence="3 4">DSM 18936</strain>
    </source>
</reference>
<dbReference type="AlphaFoldDB" id="A0A4R7I4K4"/>
<dbReference type="Pfam" id="PF00107">
    <property type="entry name" value="ADH_zinc_N"/>
    <property type="match status" value="1"/>
</dbReference>
<dbReference type="Gene3D" id="3.90.180.10">
    <property type="entry name" value="Medium-chain alcohol dehydrogenases, catalytic domain"/>
    <property type="match status" value="1"/>
</dbReference>
<dbReference type="InterPro" id="IPR013154">
    <property type="entry name" value="ADH-like_N"/>
</dbReference>
<dbReference type="Proteomes" id="UP000294558">
    <property type="component" value="Unassembled WGS sequence"/>
</dbReference>
<dbReference type="RefSeq" id="WP_133870818.1">
    <property type="nucleotide sequence ID" value="NZ_SOAU01000001.1"/>
</dbReference>